<dbReference type="PANTHER" id="PTHR30203">
    <property type="entry name" value="OUTER MEMBRANE CATION EFFLUX PROTEIN"/>
    <property type="match status" value="1"/>
</dbReference>
<feature type="compositionally biased region" description="Pro residues" evidence="3">
    <location>
        <begin position="514"/>
        <end position="529"/>
    </location>
</feature>
<evidence type="ECO:0000256" key="3">
    <source>
        <dbReference type="SAM" id="MobiDB-lite"/>
    </source>
</evidence>
<evidence type="ECO:0000256" key="2">
    <source>
        <dbReference type="RuleBase" id="RU362097"/>
    </source>
</evidence>
<dbReference type="Proteomes" id="UP000317909">
    <property type="component" value="Chromosome"/>
</dbReference>
<feature type="region of interest" description="Disordered" evidence="3">
    <location>
        <begin position="490"/>
        <end position="549"/>
    </location>
</feature>
<protein>
    <submittedName>
        <fullName evidence="4">Toluene efflux pump outer membrane protein TtgI</fullName>
    </submittedName>
</protein>
<keyword evidence="5" id="KW-1185">Reference proteome</keyword>
<keyword evidence="2" id="KW-0564">Palmitate</keyword>
<keyword evidence="2" id="KW-0812">Transmembrane</keyword>
<dbReference type="PROSITE" id="PS51257">
    <property type="entry name" value="PROKAR_LIPOPROTEIN"/>
    <property type="match status" value="1"/>
</dbReference>
<dbReference type="EMBL" id="CP036339">
    <property type="protein sequence ID" value="QDT73039.1"/>
    <property type="molecule type" value="Genomic_DNA"/>
</dbReference>
<dbReference type="RefSeq" id="WP_145432542.1">
    <property type="nucleotide sequence ID" value="NZ_CP036339.1"/>
</dbReference>
<comment type="subcellular location">
    <subcellularLocation>
        <location evidence="2">Cell membrane</location>
        <topology evidence="2">Lipid-anchor</topology>
    </subcellularLocation>
</comment>
<dbReference type="GO" id="GO:0015562">
    <property type="term" value="F:efflux transmembrane transporter activity"/>
    <property type="evidence" value="ECO:0007669"/>
    <property type="project" value="InterPro"/>
</dbReference>
<dbReference type="PANTHER" id="PTHR30203:SF31">
    <property type="entry name" value="RND EFFLUX SYSTEM, OUTER MEMBRANE LIPOPROTEIN, NODT"/>
    <property type="match status" value="1"/>
</dbReference>
<organism evidence="4 5">
    <name type="scientific">Lacipirellula limnantheis</name>
    <dbReference type="NCBI Taxonomy" id="2528024"/>
    <lineage>
        <taxon>Bacteria</taxon>
        <taxon>Pseudomonadati</taxon>
        <taxon>Planctomycetota</taxon>
        <taxon>Planctomycetia</taxon>
        <taxon>Pirellulales</taxon>
        <taxon>Lacipirellulaceae</taxon>
        <taxon>Lacipirellula</taxon>
    </lineage>
</organism>
<evidence type="ECO:0000313" key="4">
    <source>
        <dbReference type="EMBL" id="QDT73039.1"/>
    </source>
</evidence>
<dbReference type="InterPro" id="IPR003423">
    <property type="entry name" value="OMP_efflux"/>
</dbReference>
<comment type="similarity">
    <text evidence="1 2">Belongs to the outer membrane factor (OMF) (TC 1.B.17) family.</text>
</comment>
<dbReference type="KEGG" id="llh:I41_22280"/>
<evidence type="ECO:0000256" key="1">
    <source>
        <dbReference type="ARBA" id="ARBA00007613"/>
    </source>
</evidence>
<dbReference type="GO" id="GO:0005886">
    <property type="term" value="C:plasma membrane"/>
    <property type="evidence" value="ECO:0007669"/>
    <property type="project" value="UniProtKB-SubCell"/>
</dbReference>
<dbReference type="Gene3D" id="1.20.1600.10">
    <property type="entry name" value="Outer membrane efflux proteins (OEP)"/>
    <property type="match status" value="1"/>
</dbReference>
<evidence type="ECO:0000313" key="5">
    <source>
        <dbReference type="Proteomes" id="UP000317909"/>
    </source>
</evidence>
<dbReference type="Gene3D" id="2.20.200.10">
    <property type="entry name" value="Outer membrane efflux proteins (OEP)"/>
    <property type="match status" value="1"/>
</dbReference>
<accession>A0A517TXE1</accession>
<dbReference type="Pfam" id="PF02321">
    <property type="entry name" value="OEP"/>
    <property type="match status" value="2"/>
</dbReference>
<proteinExistence type="inferred from homology"/>
<dbReference type="SUPFAM" id="SSF56954">
    <property type="entry name" value="Outer membrane efflux proteins (OEP)"/>
    <property type="match status" value="1"/>
</dbReference>
<gene>
    <name evidence="4" type="primary">ttgI_1</name>
    <name evidence="4" type="ORF">I41_22280</name>
</gene>
<reference evidence="4 5" key="1">
    <citation type="submission" date="2019-02" db="EMBL/GenBank/DDBJ databases">
        <title>Deep-cultivation of Planctomycetes and their phenomic and genomic characterization uncovers novel biology.</title>
        <authorList>
            <person name="Wiegand S."/>
            <person name="Jogler M."/>
            <person name="Boedeker C."/>
            <person name="Pinto D."/>
            <person name="Vollmers J."/>
            <person name="Rivas-Marin E."/>
            <person name="Kohn T."/>
            <person name="Peeters S.H."/>
            <person name="Heuer A."/>
            <person name="Rast P."/>
            <person name="Oberbeckmann S."/>
            <person name="Bunk B."/>
            <person name="Jeske O."/>
            <person name="Meyerdierks A."/>
            <person name="Storesund J.E."/>
            <person name="Kallscheuer N."/>
            <person name="Luecker S."/>
            <person name="Lage O.M."/>
            <person name="Pohl T."/>
            <person name="Merkel B.J."/>
            <person name="Hornburger P."/>
            <person name="Mueller R.-W."/>
            <person name="Bruemmer F."/>
            <person name="Labrenz M."/>
            <person name="Spormann A.M."/>
            <person name="Op den Camp H."/>
            <person name="Overmann J."/>
            <person name="Amann R."/>
            <person name="Jetten M.S.M."/>
            <person name="Mascher T."/>
            <person name="Medema M.H."/>
            <person name="Devos D.P."/>
            <person name="Kaster A.-K."/>
            <person name="Ovreas L."/>
            <person name="Rohde M."/>
            <person name="Galperin M.Y."/>
            <person name="Jogler C."/>
        </authorList>
    </citation>
    <scope>NUCLEOTIDE SEQUENCE [LARGE SCALE GENOMIC DNA]</scope>
    <source>
        <strain evidence="4 5">I41</strain>
    </source>
</reference>
<dbReference type="InterPro" id="IPR010131">
    <property type="entry name" value="MdtP/NodT-like"/>
</dbReference>
<dbReference type="AlphaFoldDB" id="A0A517TXE1"/>
<dbReference type="NCBIfam" id="TIGR01845">
    <property type="entry name" value="outer_NodT"/>
    <property type="match status" value="1"/>
</dbReference>
<keyword evidence="2" id="KW-0472">Membrane</keyword>
<dbReference type="OrthoDB" id="9783163at2"/>
<name>A0A517TXE1_9BACT</name>
<sequence>MSGGLRRSPLLAVALVATCGCTPWREYVYNGFKVGPNYRKPAAPVAADWIDAGDVRISEEPPNLQRWWTVFNDPALDALINNAVNQNLTLREAGFRVMRARAVRAATIGEIFPQTQDVAGGYSRDAMSTQAANTGFLQDRFFDEWDGGFNLGWELDFWGRYRRAIEAADADLDASIESYDAILVTLLADVAQAYVEVRTLQKQIQLVRANETLQAETLKIVSAKFSGGMVSELDVDQAKSNLAQTQALVPKFQIPLRQAELRLCILMGIPPTDLDRMIGAGDIPTASTAVAVGIPANLLAQRPDVRRAERDVAAQSARVGVAVSELYPHIGITGAIGVSAQNASNLFTSEALQGSVGPSFQWNVLNYGRLLNAIRIQDARLAELIAFYQNKVLEANAEVESGLVEFLRSQEQATFLDASVSASVRATNVALTQYEFGMIDFNRVSLIEQNLVSQQDLYAQAEGDIALGLIEIYRALGGGWQIRLEESQGPEALPPVNETGDGLVPDAPARPENLPLPAPAPGPVVPTPPAADSRSQPSLVQPAALEVGA</sequence>
<keyword evidence="2" id="KW-1134">Transmembrane beta strand</keyword>
<keyword evidence="2" id="KW-0449">Lipoprotein</keyword>